<comment type="caution">
    <text evidence="2">The sequence shown here is derived from an EMBL/GenBank/DDBJ whole genome shotgun (WGS) entry which is preliminary data.</text>
</comment>
<evidence type="ECO:0000313" key="3">
    <source>
        <dbReference type="Proteomes" id="UP000192578"/>
    </source>
</evidence>
<feature type="region of interest" description="Disordered" evidence="1">
    <location>
        <begin position="255"/>
        <end position="301"/>
    </location>
</feature>
<gene>
    <name evidence="2" type="ORF">BV898_06331</name>
</gene>
<organism evidence="2 3">
    <name type="scientific">Hypsibius exemplaris</name>
    <name type="common">Freshwater tardigrade</name>
    <dbReference type="NCBI Taxonomy" id="2072580"/>
    <lineage>
        <taxon>Eukaryota</taxon>
        <taxon>Metazoa</taxon>
        <taxon>Ecdysozoa</taxon>
        <taxon>Tardigrada</taxon>
        <taxon>Eutardigrada</taxon>
        <taxon>Parachela</taxon>
        <taxon>Hypsibioidea</taxon>
        <taxon>Hypsibiidae</taxon>
        <taxon>Hypsibius</taxon>
    </lineage>
</organism>
<evidence type="ECO:0000256" key="1">
    <source>
        <dbReference type="SAM" id="MobiDB-lite"/>
    </source>
</evidence>
<keyword evidence="3" id="KW-1185">Reference proteome</keyword>
<evidence type="ECO:0000313" key="2">
    <source>
        <dbReference type="EMBL" id="OQV19557.1"/>
    </source>
</evidence>
<dbReference type="OrthoDB" id="10058414at2759"/>
<protein>
    <recommendedName>
        <fullName evidence="4">NYN domain-containing protein</fullName>
    </recommendedName>
</protein>
<name>A0A1W0WWJ7_HYPEX</name>
<reference evidence="3" key="1">
    <citation type="submission" date="2017-01" db="EMBL/GenBank/DDBJ databases">
        <title>Comparative genomics of anhydrobiosis in the tardigrade Hypsibius dujardini.</title>
        <authorList>
            <person name="Yoshida Y."/>
            <person name="Koutsovoulos G."/>
            <person name="Laetsch D."/>
            <person name="Stevens L."/>
            <person name="Kumar S."/>
            <person name="Horikawa D."/>
            <person name="Ishino K."/>
            <person name="Komine S."/>
            <person name="Tomita M."/>
            <person name="Blaxter M."/>
            <person name="Arakawa K."/>
        </authorList>
    </citation>
    <scope>NUCLEOTIDE SEQUENCE [LARGE SCALE GENOMIC DNA]</scope>
    <source>
        <strain evidence="3">Z151</strain>
    </source>
</reference>
<dbReference type="AlphaFoldDB" id="A0A1W0WWJ7"/>
<dbReference type="Proteomes" id="UP000192578">
    <property type="component" value="Unassembled WGS sequence"/>
</dbReference>
<accession>A0A1W0WWJ7</accession>
<proteinExistence type="predicted"/>
<dbReference type="EMBL" id="MTYJ01000037">
    <property type="protein sequence ID" value="OQV19557.1"/>
    <property type="molecule type" value="Genomic_DNA"/>
</dbReference>
<sequence length="301" mass="33947">MSSERVAASDDEAPSGPQPKRQRRQPSMSPGSRRAILKSGIFWDIENIPVRKFQAGRKIPEMKRALLHFVANVNHYDEDDPSDKAVLKFIAVAREKGENSTATTAESVKKHLVENKIELLDLPYKTDPDYCDDAIYDIIRAFTEDHGRCLVVALTGDVGLVRRINSITEDFDLVVVMQRAGKKTSVMQRHCDKIKQTNERGRQQAVYFIDEVIRKCAAGGVPLTFSQLLRLKSFSVSNEELDDNHFELLFGEEDASRSQHNSACDSDDDDESVRSYGSDKSYYDEDSSRLESGLFSDIDTD</sequence>
<evidence type="ECO:0008006" key="4">
    <source>
        <dbReference type="Google" id="ProtNLM"/>
    </source>
</evidence>
<feature type="region of interest" description="Disordered" evidence="1">
    <location>
        <begin position="1"/>
        <end position="32"/>
    </location>
</feature>